<dbReference type="InterPro" id="IPR039514">
    <property type="entry name" value="6GAL-like"/>
</dbReference>
<feature type="non-terminal residue" evidence="2">
    <location>
        <position position="1194"/>
    </location>
</feature>
<dbReference type="EMBL" id="CAXAMM010001914">
    <property type="protein sequence ID" value="CAK8993965.1"/>
    <property type="molecule type" value="Genomic_DNA"/>
</dbReference>
<gene>
    <name evidence="2" type="ORF">SCF082_LOCUS3736</name>
</gene>
<evidence type="ECO:0000313" key="3">
    <source>
        <dbReference type="Proteomes" id="UP001642464"/>
    </source>
</evidence>
<protein>
    <submittedName>
        <fullName evidence="2">6-galactanase</fullName>
    </submittedName>
</protein>
<dbReference type="Gene3D" id="2.40.50.140">
    <property type="entry name" value="Nucleic acid-binding proteins"/>
    <property type="match status" value="1"/>
</dbReference>
<dbReference type="PANTHER" id="PTHR42767">
    <property type="entry name" value="ENDO-BETA-1,6-GALACTANASE"/>
    <property type="match status" value="1"/>
</dbReference>
<dbReference type="PANTHER" id="PTHR42767:SF1">
    <property type="entry name" value="ENDO-BETA-1,6-GALACTANASE-LIKE DOMAIN-CONTAINING PROTEIN"/>
    <property type="match status" value="1"/>
</dbReference>
<comment type="caution">
    <text evidence="2">The sequence shown here is derived from an EMBL/GenBank/DDBJ whole genome shotgun (WGS) entry which is preliminary data.</text>
</comment>
<dbReference type="InterPro" id="IPR017853">
    <property type="entry name" value="GH"/>
</dbReference>
<keyword evidence="3" id="KW-1185">Reference proteome</keyword>
<dbReference type="SUPFAM" id="SSF51445">
    <property type="entry name" value="(Trans)glycosidases"/>
    <property type="match status" value="1"/>
</dbReference>
<dbReference type="Proteomes" id="UP001642464">
    <property type="component" value="Unassembled WGS sequence"/>
</dbReference>
<evidence type="ECO:0000313" key="2">
    <source>
        <dbReference type="EMBL" id="CAK8993965.1"/>
    </source>
</evidence>
<proteinExistence type="predicted"/>
<evidence type="ECO:0000259" key="1">
    <source>
        <dbReference type="Pfam" id="PF14587"/>
    </source>
</evidence>
<accession>A0ABP0HYM5</accession>
<name>A0ABP0HYM5_9DINO</name>
<dbReference type="InterPro" id="IPR039743">
    <property type="entry name" value="6GAL/EXGAL"/>
</dbReference>
<feature type="domain" description="Endo-beta-1,6-galactanase-like" evidence="1">
    <location>
        <begin position="86"/>
        <end position="256"/>
    </location>
</feature>
<sequence length="1194" mass="131864">MGVGPSCQGYPQGGSVGASGLEAEALLRYPPAKWSGWGCSLSWLGKALGCCREAESWADLLFSTRDVPVQSLWPNWAGAYMPPAVPGLGLSIARYNVGGCGRPEEQTGHPYGGSKVRGWFALIEGFQPMAGGEFDWSRDEGQRNFLHLAVERGVDQVELFANAPMWWMSNSGSSFGGSLAQPDEFASYLGEVASQACSGWGVPVRSVAPFNEPSADWWMFPHDQEGCKVSAAQQARVIARLRDELDQRGLSDVVIAASDENRPDQAIRTWQELGRADVAGGPSGSYVGCLNVHAYDGLEPWLESRHRGYRSALRRLATLARVPLCVSEHGNGDSNGVTLAQVILEDFHYLQPASWCYWQPVEHHSSWGLVEADFGDTPSQEPRAADLPHPKYFIFAHFTRFIRRGMIMLHCSEPWAAASFAPEENSLAAVISNPSSVLSRQRLRLPAFVPKGRGSERRRVQAVLTEPQRRRLFVPCEVEVQEAAGCLELLVEVPPRAICSVLLPNVSLIAGKSSVQESTMGVDSPAQAGKLRKHSHDADIGVTVQMISSMARAAAEGAALERWLGQADLQTMRCWSRWEHECGCAATALDAIPPAMPQNESGFNDLMEAVCAAAWGAEVTVKGPKAKVAKAFSIRFSTNCLVCTESRITAAFVRDVSHTLIITVVSLVDALVALASSPRRYQKKRAKPQVAGLRSLKGRYFRIEADSCAHKSVGFVIGLPVAFAETAEMMKMGLQGWWDPVHKLAPEALEAPTPQHREPESVGPGKTELEHFSQLPIRKRTVPAEQWEKEVLKPHRRFVTFSYIPLHCSRQTKDNIIIGVLFYNSCSEKSQKSQNREEFVKWRLTDLAQPEPRNITVHLRWQACLHWRKREHVAEASRGSMMAILNPQLIEAANKIGTSEARLLVENPKQIEKLGVCPILGSCKKKGCNLPCNSSLNETYCRQHLDLANKSKCEATAGREDETQLLGLKRHASESLAEAKVAKTEDARSAGKEVDSVDAAAETKAKMAKEQLGRAKEEQQKRLELALLLDERRFHTAEANKSYQKFVRKGMKKEDVAMSRVPQLGRGFDSSGCLEVVAQTAGSTEPEQECYRKTLRVHVSMDEMRTEDILFVSPRDFEVQSLLPRRCSLNGAVDYGLQAPPPAPIIPKLLPPQHRSKHRITAKTQRVLGQAANGEDYRPLANLVEHIGEQFKLI</sequence>
<reference evidence="2 3" key="1">
    <citation type="submission" date="2024-02" db="EMBL/GenBank/DDBJ databases">
        <authorList>
            <person name="Chen Y."/>
            <person name="Shah S."/>
            <person name="Dougan E. K."/>
            <person name="Thang M."/>
            <person name="Chan C."/>
        </authorList>
    </citation>
    <scope>NUCLEOTIDE SEQUENCE [LARGE SCALE GENOMIC DNA]</scope>
</reference>
<dbReference type="InterPro" id="IPR012340">
    <property type="entry name" value="NA-bd_OB-fold"/>
</dbReference>
<organism evidence="2 3">
    <name type="scientific">Durusdinium trenchii</name>
    <dbReference type="NCBI Taxonomy" id="1381693"/>
    <lineage>
        <taxon>Eukaryota</taxon>
        <taxon>Sar</taxon>
        <taxon>Alveolata</taxon>
        <taxon>Dinophyceae</taxon>
        <taxon>Suessiales</taxon>
        <taxon>Symbiodiniaceae</taxon>
        <taxon>Durusdinium</taxon>
    </lineage>
</organism>
<dbReference type="Gene3D" id="3.20.20.80">
    <property type="entry name" value="Glycosidases"/>
    <property type="match status" value="1"/>
</dbReference>
<dbReference type="Pfam" id="PF14587">
    <property type="entry name" value="Glyco_hydr_30_2"/>
    <property type="match status" value="1"/>
</dbReference>